<gene>
    <name evidence="2" type="ORF">J2S57_005879</name>
</gene>
<evidence type="ECO:0000313" key="2">
    <source>
        <dbReference type="EMBL" id="MDP9830130.1"/>
    </source>
</evidence>
<dbReference type="EMBL" id="JAUSQZ010000001">
    <property type="protein sequence ID" value="MDP9830130.1"/>
    <property type="molecule type" value="Genomic_DNA"/>
</dbReference>
<dbReference type="PANTHER" id="PTHR36974">
    <property type="entry name" value="MEMBRANE PROTEIN-RELATED"/>
    <property type="match status" value="1"/>
</dbReference>
<dbReference type="Proteomes" id="UP001235712">
    <property type="component" value="Unassembled WGS sequence"/>
</dbReference>
<keyword evidence="1" id="KW-0812">Transmembrane</keyword>
<sequence>MASKRSWGSTLAQAALGGALVYAGVSHLTVARQEFQAQVPSWFPVDPDLVVVGSGVVEIGLGAALLGTWRQPARSRLGMVAAAFFVAVFPGNIAQYTEHRDAFGLDTDTKRAVRLAFQPLLVAWALRATRRHRPASYANPPT</sequence>
<dbReference type="PANTHER" id="PTHR36974:SF1">
    <property type="entry name" value="DOXX FAMILY MEMBRANE PROTEIN"/>
    <property type="match status" value="1"/>
</dbReference>
<keyword evidence="3" id="KW-1185">Reference proteome</keyword>
<proteinExistence type="predicted"/>
<feature type="transmembrane region" description="Helical" evidence="1">
    <location>
        <begin position="49"/>
        <end position="69"/>
    </location>
</feature>
<dbReference type="RefSeq" id="WP_307249012.1">
    <property type="nucleotide sequence ID" value="NZ_JAUSQZ010000001.1"/>
</dbReference>
<evidence type="ECO:0000256" key="1">
    <source>
        <dbReference type="SAM" id="Phobius"/>
    </source>
</evidence>
<name>A0ABT9PD86_9ACTN</name>
<organism evidence="2 3">
    <name type="scientific">Kineosporia succinea</name>
    <dbReference type="NCBI Taxonomy" id="84632"/>
    <lineage>
        <taxon>Bacteria</taxon>
        <taxon>Bacillati</taxon>
        <taxon>Actinomycetota</taxon>
        <taxon>Actinomycetes</taxon>
        <taxon>Kineosporiales</taxon>
        <taxon>Kineosporiaceae</taxon>
        <taxon>Kineosporia</taxon>
    </lineage>
</organism>
<evidence type="ECO:0000313" key="3">
    <source>
        <dbReference type="Proteomes" id="UP001235712"/>
    </source>
</evidence>
<accession>A0ABT9PD86</accession>
<reference evidence="2 3" key="1">
    <citation type="submission" date="2023-07" db="EMBL/GenBank/DDBJ databases">
        <title>Sequencing the genomes of 1000 actinobacteria strains.</title>
        <authorList>
            <person name="Klenk H.-P."/>
        </authorList>
    </citation>
    <scope>NUCLEOTIDE SEQUENCE [LARGE SCALE GENOMIC DNA]</scope>
    <source>
        <strain evidence="2 3">DSM 44388</strain>
    </source>
</reference>
<keyword evidence="1" id="KW-0472">Membrane</keyword>
<keyword evidence="1" id="KW-1133">Transmembrane helix</keyword>
<comment type="caution">
    <text evidence="2">The sequence shown here is derived from an EMBL/GenBank/DDBJ whole genome shotgun (WGS) entry which is preliminary data.</text>
</comment>
<protein>
    <submittedName>
        <fullName evidence="2">Membrane protein</fullName>
    </submittedName>
</protein>